<evidence type="ECO:0000313" key="2">
    <source>
        <dbReference type="Proteomes" id="UP000283509"/>
    </source>
</evidence>
<sequence length="112" mass="13113">MIQQEEKWMIQFRGKVDEVMLDDQSESGNAVQSSQRHSSFCEERERQDEVLYIMGYFAHFEWLLLTSAENRIDDYQPQHVHIVIGETSKDMVITWTTFTDTPSSVVEYGMLG</sequence>
<proteinExistence type="predicted"/>
<accession>A0A3R7PLU7</accession>
<gene>
    <name evidence="1" type="ORF">C7M84_005232</name>
</gene>
<reference evidence="1 2" key="2">
    <citation type="submission" date="2019-01" db="EMBL/GenBank/DDBJ databases">
        <title>The decoding of complex shrimp genome reveals the adaptation for benthos swimmer, frequently molting mechanism and breeding impact on genome.</title>
        <authorList>
            <person name="Sun Y."/>
            <person name="Gao Y."/>
            <person name="Yu Y."/>
        </authorList>
    </citation>
    <scope>NUCLEOTIDE SEQUENCE [LARGE SCALE GENOMIC DNA]</scope>
    <source>
        <tissue evidence="1">Muscle</tissue>
    </source>
</reference>
<keyword evidence="2" id="KW-1185">Reference proteome</keyword>
<dbReference type="GO" id="GO:0003993">
    <property type="term" value="F:acid phosphatase activity"/>
    <property type="evidence" value="ECO:0007669"/>
    <property type="project" value="InterPro"/>
</dbReference>
<reference evidence="1 2" key="1">
    <citation type="submission" date="2018-04" db="EMBL/GenBank/DDBJ databases">
        <authorList>
            <person name="Zhang X."/>
            <person name="Yuan J."/>
            <person name="Li F."/>
            <person name="Xiang J."/>
        </authorList>
    </citation>
    <scope>NUCLEOTIDE SEQUENCE [LARGE SCALE GENOMIC DNA]</scope>
    <source>
        <tissue evidence="1">Muscle</tissue>
    </source>
</reference>
<protein>
    <submittedName>
        <fullName evidence="1">Acid phosphatase</fullName>
    </submittedName>
</protein>
<dbReference type="SUPFAM" id="SSF49363">
    <property type="entry name" value="Purple acid phosphatase, N-terminal domain"/>
    <property type="match status" value="1"/>
</dbReference>
<evidence type="ECO:0000313" key="1">
    <source>
        <dbReference type="EMBL" id="ROT76164.1"/>
    </source>
</evidence>
<dbReference type="Proteomes" id="UP000283509">
    <property type="component" value="Unassembled WGS sequence"/>
</dbReference>
<dbReference type="Gene3D" id="2.60.40.380">
    <property type="entry name" value="Purple acid phosphatase-like, N-terminal"/>
    <property type="match status" value="1"/>
</dbReference>
<name>A0A3R7PLU7_PENVA</name>
<comment type="caution">
    <text evidence="1">The sequence shown here is derived from an EMBL/GenBank/DDBJ whole genome shotgun (WGS) entry which is preliminary data.</text>
</comment>
<dbReference type="GO" id="GO:0046872">
    <property type="term" value="F:metal ion binding"/>
    <property type="evidence" value="ECO:0007669"/>
    <property type="project" value="InterPro"/>
</dbReference>
<organism evidence="1 2">
    <name type="scientific">Penaeus vannamei</name>
    <name type="common">Whiteleg shrimp</name>
    <name type="synonym">Litopenaeus vannamei</name>
    <dbReference type="NCBI Taxonomy" id="6689"/>
    <lineage>
        <taxon>Eukaryota</taxon>
        <taxon>Metazoa</taxon>
        <taxon>Ecdysozoa</taxon>
        <taxon>Arthropoda</taxon>
        <taxon>Crustacea</taxon>
        <taxon>Multicrustacea</taxon>
        <taxon>Malacostraca</taxon>
        <taxon>Eumalacostraca</taxon>
        <taxon>Eucarida</taxon>
        <taxon>Decapoda</taxon>
        <taxon>Dendrobranchiata</taxon>
        <taxon>Penaeoidea</taxon>
        <taxon>Penaeidae</taxon>
        <taxon>Penaeus</taxon>
    </lineage>
</organism>
<dbReference type="OrthoDB" id="45007at2759"/>
<dbReference type="EMBL" id="QCYY01001686">
    <property type="protein sequence ID" value="ROT76164.1"/>
    <property type="molecule type" value="Genomic_DNA"/>
</dbReference>
<dbReference type="AlphaFoldDB" id="A0A3R7PLU7"/>
<dbReference type="InterPro" id="IPR008963">
    <property type="entry name" value="Purple_acid_Pase-like_N"/>
</dbReference>